<evidence type="ECO:0000256" key="1">
    <source>
        <dbReference type="ARBA" id="ARBA00004196"/>
    </source>
</evidence>
<evidence type="ECO:0000256" key="6">
    <source>
        <dbReference type="SAM" id="SignalP"/>
    </source>
</evidence>
<dbReference type="Pfam" id="PF01297">
    <property type="entry name" value="ZnuA"/>
    <property type="match status" value="1"/>
</dbReference>
<dbReference type="GO" id="GO:0030001">
    <property type="term" value="P:metal ion transport"/>
    <property type="evidence" value="ECO:0007669"/>
    <property type="project" value="InterPro"/>
</dbReference>
<dbReference type="AlphaFoldDB" id="A0AB73B8G7"/>
<dbReference type="SUPFAM" id="SSF53807">
    <property type="entry name" value="Helical backbone' metal receptor"/>
    <property type="match status" value="1"/>
</dbReference>
<evidence type="ECO:0000313" key="8">
    <source>
        <dbReference type="Proteomes" id="UP000315353"/>
    </source>
</evidence>
<dbReference type="GO" id="GO:0030313">
    <property type="term" value="C:cell envelope"/>
    <property type="evidence" value="ECO:0007669"/>
    <property type="project" value="UniProtKB-SubCell"/>
</dbReference>
<keyword evidence="3" id="KW-0479">Metal-binding</keyword>
<reference evidence="7 8" key="1">
    <citation type="submission" date="2019-06" db="EMBL/GenBank/DDBJ databases">
        <title>Whole genome shotgun sequence of Corynebacterium flavescens NBRC 14136.</title>
        <authorList>
            <person name="Hosoyama A."/>
            <person name="Uohara A."/>
            <person name="Ohji S."/>
            <person name="Ichikawa N."/>
        </authorList>
    </citation>
    <scope>NUCLEOTIDE SEQUENCE [LARGE SCALE GENOMIC DNA]</scope>
    <source>
        <strain evidence="7 8">NBRC 14136</strain>
    </source>
</reference>
<evidence type="ECO:0000256" key="3">
    <source>
        <dbReference type="ARBA" id="ARBA00022723"/>
    </source>
</evidence>
<evidence type="ECO:0000256" key="2">
    <source>
        <dbReference type="ARBA" id="ARBA00022448"/>
    </source>
</evidence>
<protein>
    <submittedName>
        <fullName evidence="7">Metal ABC transporter substrate-binding protein</fullName>
    </submittedName>
</protein>
<dbReference type="PRINTS" id="PR00691">
    <property type="entry name" value="ADHESINB"/>
</dbReference>
<comment type="similarity">
    <text evidence="5">Belongs to the bacterial solute-binding protein 9 family.</text>
</comment>
<dbReference type="InterPro" id="IPR050492">
    <property type="entry name" value="Bact_metal-bind_prot9"/>
</dbReference>
<dbReference type="PROSITE" id="PS51257">
    <property type="entry name" value="PROKAR_LIPOPROTEIN"/>
    <property type="match status" value="1"/>
</dbReference>
<dbReference type="Proteomes" id="UP000315353">
    <property type="component" value="Unassembled WGS sequence"/>
</dbReference>
<feature type="signal peptide" evidence="6">
    <location>
        <begin position="1"/>
        <end position="21"/>
    </location>
</feature>
<dbReference type="Gene3D" id="3.40.50.1980">
    <property type="entry name" value="Nitrogenase molybdenum iron protein domain"/>
    <property type="match status" value="2"/>
</dbReference>
<dbReference type="GO" id="GO:0007155">
    <property type="term" value="P:cell adhesion"/>
    <property type="evidence" value="ECO:0007669"/>
    <property type="project" value="InterPro"/>
</dbReference>
<organism evidence="7 8">
    <name type="scientific">Corynebacterium flavescens</name>
    <dbReference type="NCBI Taxonomy" id="28028"/>
    <lineage>
        <taxon>Bacteria</taxon>
        <taxon>Bacillati</taxon>
        <taxon>Actinomycetota</taxon>
        <taxon>Actinomycetes</taxon>
        <taxon>Mycobacteriales</taxon>
        <taxon>Corynebacteriaceae</taxon>
        <taxon>Corynebacterium</taxon>
    </lineage>
</organism>
<keyword evidence="2 5" id="KW-0813">Transport</keyword>
<name>A0AB73B8G7_CORFL</name>
<accession>A0AB73B8G7</accession>
<feature type="chain" id="PRO_5044502189" evidence="6">
    <location>
        <begin position="22"/>
        <end position="322"/>
    </location>
</feature>
<comment type="subcellular location">
    <subcellularLocation>
        <location evidence="1">Cell envelope</location>
    </subcellularLocation>
</comment>
<dbReference type="InterPro" id="IPR006127">
    <property type="entry name" value="ZnuA-like"/>
</dbReference>
<evidence type="ECO:0000256" key="5">
    <source>
        <dbReference type="RuleBase" id="RU003512"/>
    </source>
</evidence>
<comment type="caution">
    <text evidence="7">The sequence shown here is derived from an EMBL/GenBank/DDBJ whole genome shotgun (WGS) entry which is preliminary data.</text>
</comment>
<dbReference type="GO" id="GO:0046872">
    <property type="term" value="F:metal ion binding"/>
    <property type="evidence" value="ECO:0007669"/>
    <property type="project" value="UniProtKB-KW"/>
</dbReference>
<dbReference type="InterPro" id="IPR006128">
    <property type="entry name" value="Lipoprotein_PsaA-like"/>
</dbReference>
<dbReference type="CDD" id="cd01137">
    <property type="entry name" value="PsaA"/>
    <property type="match status" value="1"/>
</dbReference>
<dbReference type="PANTHER" id="PTHR42953">
    <property type="entry name" value="HIGH-AFFINITY ZINC UPTAKE SYSTEM PROTEIN ZNUA-RELATED"/>
    <property type="match status" value="1"/>
</dbReference>
<dbReference type="EMBL" id="BJNB01000023">
    <property type="protein sequence ID" value="GEB98087.1"/>
    <property type="molecule type" value="Genomic_DNA"/>
</dbReference>
<keyword evidence="4 6" id="KW-0732">Signal</keyword>
<gene>
    <name evidence="7" type="ORF">CFL01nite_15820</name>
</gene>
<evidence type="ECO:0000256" key="4">
    <source>
        <dbReference type="ARBA" id="ARBA00022729"/>
    </source>
</evidence>
<evidence type="ECO:0000313" key="7">
    <source>
        <dbReference type="EMBL" id="GEB98087.1"/>
    </source>
</evidence>
<dbReference type="GeneID" id="82880801"/>
<dbReference type="PRINTS" id="PR00690">
    <property type="entry name" value="ADHESNFAMILY"/>
</dbReference>
<sequence>MHLKRSLFRSLTVSIATVGMAASLAACSSNGSDTSGSETAASEDKALVITTFTVLDDMAENVAGDHLRVESITKPGAEIHDYEPTPSDLKEATKAQLILNNGLGLERWFEKFTADSDATRVDLSEGVTPIDISEGEYSGKPNPHAWMSPENGQIYVDNIVKAFSELDPANADDYRANGEAYKEKLGDVANTLDRELSGLPQQQRTLVSCEGAFSYLARDAKLNELYLWPVNAESEGTPQQIAALQDKVSESKVPTVFCESTVNTKAMEQVAEATGATFNTDADHLLYVDSLSDTDGPVPTYLDLLTHDADTIIAGLTAKKQD</sequence>
<dbReference type="RefSeq" id="WP_075730204.1">
    <property type="nucleotide sequence ID" value="NZ_BJNB01000023.1"/>
</dbReference>
<dbReference type="InterPro" id="IPR006129">
    <property type="entry name" value="AdhesinB"/>
</dbReference>
<dbReference type="PANTHER" id="PTHR42953:SF1">
    <property type="entry name" value="METAL-BINDING PROTEIN HI_0362-RELATED"/>
    <property type="match status" value="1"/>
</dbReference>
<proteinExistence type="inferred from homology"/>